<proteinExistence type="predicted"/>
<sequence length="619" mass="66413">MMSCTAGPFRSPGEVLSSCLYSNVASTPPPPRSLTSYRPISLTSVPGKTMEAMALSRLQWIADIRGAFPPEQCGFRAHRSTADCLAAVVGTLEQASRDGHAAYLLLLHVQSAFYSLPHATIISAVRALGVQGGLLAYIRAFLSDRTSAVRVGQAISSHRPVTCGVPQGSVLSPFLFNLALAPISECVRNTGHLLVRAVVYADDVALFVRGPPSAMAEMRLHLQAAVDAVGKFLRAIGLCLSATKSEELMVHPRATTRLHTGRVIIDGVCLPWRPIVRYLGLTIDHRLTWSPAVKRLRAIMRRVEAAVRALLREAMAAPSPSHRVFTLRSRSPVSCTRCRCVACDQASGDTTASTIDESFVCVTACPAHPVSQRRSQRPAPGIGVSTGGGGEHGAGTRDTGEALQVAKGAQIGSQGDGPGAGFRERLRDTGSTGQAVAHAKHSSVVAVDASPQMRSQVAQREDVQDPGQRHCTVHANRERGGGGAAPTTREERAHRALNLAYGIAKPFHGGEPCQAMVHGSVAPGSSAWVDHDGLRLCRRQAQANSSQEVADCISRRLDLQTHLCHRCRRATDEERHVVRVDRGTHKEVPTAEHALADGRECEVEQKGAQHTPLRHTARY</sequence>
<dbReference type="EMBL" id="CM023472">
    <property type="protein sequence ID" value="KAH7960964.1"/>
    <property type="molecule type" value="Genomic_DNA"/>
</dbReference>
<gene>
    <name evidence="1" type="ORF">HPB49_025357</name>
</gene>
<evidence type="ECO:0000313" key="1">
    <source>
        <dbReference type="EMBL" id="KAH7960964.1"/>
    </source>
</evidence>
<evidence type="ECO:0000313" key="2">
    <source>
        <dbReference type="Proteomes" id="UP000821865"/>
    </source>
</evidence>
<protein>
    <submittedName>
        <fullName evidence="1">Uncharacterized protein</fullName>
    </submittedName>
</protein>
<name>A0ACB8D925_DERSI</name>
<keyword evidence="2" id="KW-1185">Reference proteome</keyword>
<organism evidence="1 2">
    <name type="scientific">Dermacentor silvarum</name>
    <name type="common">Tick</name>
    <dbReference type="NCBI Taxonomy" id="543639"/>
    <lineage>
        <taxon>Eukaryota</taxon>
        <taxon>Metazoa</taxon>
        <taxon>Ecdysozoa</taxon>
        <taxon>Arthropoda</taxon>
        <taxon>Chelicerata</taxon>
        <taxon>Arachnida</taxon>
        <taxon>Acari</taxon>
        <taxon>Parasitiformes</taxon>
        <taxon>Ixodida</taxon>
        <taxon>Ixodoidea</taxon>
        <taxon>Ixodidae</taxon>
        <taxon>Rhipicephalinae</taxon>
        <taxon>Dermacentor</taxon>
    </lineage>
</organism>
<dbReference type="Proteomes" id="UP000821865">
    <property type="component" value="Chromosome 3"/>
</dbReference>
<comment type="caution">
    <text evidence="1">The sequence shown here is derived from an EMBL/GenBank/DDBJ whole genome shotgun (WGS) entry which is preliminary data.</text>
</comment>
<accession>A0ACB8D925</accession>
<reference evidence="1" key="1">
    <citation type="submission" date="2020-05" db="EMBL/GenBank/DDBJ databases">
        <title>Large-scale comparative analyses of tick genomes elucidate their genetic diversity and vector capacities.</title>
        <authorList>
            <person name="Jia N."/>
            <person name="Wang J."/>
            <person name="Shi W."/>
            <person name="Du L."/>
            <person name="Sun Y."/>
            <person name="Zhan W."/>
            <person name="Jiang J."/>
            <person name="Wang Q."/>
            <person name="Zhang B."/>
            <person name="Ji P."/>
            <person name="Sakyi L.B."/>
            <person name="Cui X."/>
            <person name="Yuan T."/>
            <person name="Jiang B."/>
            <person name="Yang W."/>
            <person name="Lam T.T.-Y."/>
            <person name="Chang Q."/>
            <person name="Ding S."/>
            <person name="Wang X."/>
            <person name="Zhu J."/>
            <person name="Ruan X."/>
            <person name="Zhao L."/>
            <person name="Wei J."/>
            <person name="Que T."/>
            <person name="Du C."/>
            <person name="Cheng J."/>
            <person name="Dai P."/>
            <person name="Han X."/>
            <person name="Huang E."/>
            <person name="Gao Y."/>
            <person name="Liu J."/>
            <person name="Shao H."/>
            <person name="Ye R."/>
            <person name="Li L."/>
            <person name="Wei W."/>
            <person name="Wang X."/>
            <person name="Wang C."/>
            <person name="Yang T."/>
            <person name="Huo Q."/>
            <person name="Li W."/>
            <person name="Guo W."/>
            <person name="Chen H."/>
            <person name="Zhou L."/>
            <person name="Ni X."/>
            <person name="Tian J."/>
            <person name="Zhou Y."/>
            <person name="Sheng Y."/>
            <person name="Liu T."/>
            <person name="Pan Y."/>
            <person name="Xia L."/>
            <person name="Li J."/>
            <person name="Zhao F."/>
            <person name="Cao W."/>
        </authorList>
    </citation>
    <scope>NUCLEOTIDE SEQUENCE</scope>
    <source>
        <strain evidence="1">Dsil-2018</strain>
    </source>
</reference>